<dbReference type="GO" id="GO:0045296">
    <property type="term" value="F:cadherin binding"/>
    <property type="evidence" value="ECO:0007669"/>
    <property type="project" value="TreeGrafter"/>
</dbReference>
<dbReference type="EMBL" id="JADBJN010000003">
    <property type="protein sequence ID" value="KAG5670886.1"/>
    <property type="molecule type" value="Genomic_DNA"/>
</dbReference>
<dbReference type="FunFam" id="2.60.40.60:FF:000232">
    <property type="entry name" value="Neural-cadherin"/>
    <property type="match status" value="1"/>
</dbReference>
<dbReference type="FunFam" id="2.60.40.60:FF:000315">
    <property type="entry name" value="CaDHerin family"/>
    <property type="match status" value="1"/>
</dbReference>
<evidence type="ECO:0000259" key="10">
    <source>
        <dbReference type="PROSITE" id="PS50268"/>
    </source>
</evidence>
<keyword evidence="3" id="KW-0732">Signal</keyword>
<feature type="domain" description="Cadherin" evidence="10">
    <location>
        <begin position="94"/>
        <end position="217"/>
    </location>
</feature>
<accession>A0A9J6BN98</accession>
<evidence type="ECO:0000256" key="7">
    <source>
        <dbReference type="ARBA" id="ARBA00023136"/>
    </source>
</evidence>
<dbReference type="SMART" id="SM00112">
    <property type="entry name" value="CA"/>
    <property type="match status" value="11"/>
</dbReference>
<dbReference type="FunFam" id="2.60.40.60:FF:000381">
    <property type="entry name" value="Protocadherin 15"/>
    <property type="match status" value="1"/>
</dbReference>
<feature type="domain" description="Cadherin" evidence="10">
    <location>
        <begin position="341"/>
        <end position="453"/>
    </location>
</feature>
<dbReference type="GO" id="GO:0016342">
    <property type="term" value="C:catenin complex"/>
    <property type="evidence" value="ECO:0007669"/>
    <property type="project" value="TreeGrafter"/>
</dbReference>
<dbReference type="OrthoDB" id="10029135at2759"/>
<feature type="domain" description="Cadherin" evidence="10">
    <location>
        <begin position="989"/>
        <end position="1099"/>
    </location>
</feature>
<evidence type="ECO:0000256" key="3">
    <source>
        <dbReference type="ARBA" id="ARBA00022729"/>
    </source>
</evidence>
<feature type="domain" description="Cadherin" evidence="10">
    <location>
        <begin position="1109"/>
        <end position="1233"/>
    </location>
</feature>
<dbReference type="PANTHER" id="PTHR24027">
    <property type="entry name" value="CADHERIN-23"/>
    <property type="match status" value="1"/>
</dbReference>
<evidence type="ECO:0000256" key="2">
    <source>
        <dbReference type="ARBA" id="ARBA00022692"/>
    </source>
</evidence>
<feature type="domain" description="Cadherin" evidence="10">
    <location>
        <begin position="860"/>
        <end position="973"/>
    </location>
</feature>
<dbReference type="FunFam" id="2.60.40.60:FF:000403">
    <property type="entry name" value="Protocadherin 15"/>
    <property type="match status" value="1"/>
</dbReference>
<dbReference type="FunFam" id="2.60.40.60:FF:000363">
    <property type="entry name" value="Dachsous cadherin-related 1a"/>
    <property type="match status" value="1"/>
</dbReference>
<evidence type="ECO:0000256" key="6">
    <source>
        <dbReference type="ARBA" id="ARBA00022989"/>
    </source>
</evidence>
<comment type="subcellular location">
    <subcellularLocation>
        <location evidence="1">Membrane</location>
        <topology evidence="1">Single-pass membrane protein</topology>
    </subcellularLocation>
</comment>
<keyword evidence="5 8" id="KW-0106">Calcium</keyword>
<dbReference type="InterPro" id="IPR002126">
    <property type="entry name" value="Cadherin-like_dom"/>
</dbReference>
<dbReference type="FunFam" id="2.60.40.60:FF:000275">
    <property type="entry name" value="Si:dkey-30k22.7"/>
    <property type="match status" value="1"/>
</dbReference>
<proteinExistence type="predicted"/>
<dbReference type="PRINTS" id="PR00205">
    <property type="entry name" value="CADHERIN"/>
</dbReference>
<dbReference type="SUPFAM" id="SSF49313">
    <property type="entry name" value="Cadherin-like"/>
    <property type="match status" value="10"/>
</dbReference>
<dbReference type="GO" id="GO:0005509">
    <property type="term" value="F:calcium ion binding"/>
    <property type="evidence" value="ECO:0007669"/>
    <property type="project" value="UniProtKB-UniRule"/>
</dbReference>
<dbReference type="InterPro" id="IPR039808">
    <property type="entry name" value="Cadherin"/>
</dbReference>
<evidence type="ECO:0000256" key="1">
    <source>
        <dbReference type="ARBA" id="ARBA00004167"/>
    </source>
</evidence>
<evidence type="ECO:0000256" key="9">
    <source>
        <dbReference type="SAM" id="Phobius"/>
    </source>
</evidence>
<feature type="domain" description="Cadherin" evidence="10">
    <location>
        <begin position="556"/>
        <end position="655"/>
    </location>
</feature>
<feature type="transmembrane region" description="Helical" evidence="9">
    <location>
        <begin position="1363"/>
        <end position="1388"/>
    </location>
</feature>
<sequence>MTVFIGQQTTPPELPINGDIDNEIELELVFSKTEPIFSLSGKTLKLLKPLDRDKDNLSHIVFQISCTVLKTRRNRNIPIIVRVSDVNDNPPVFVNTPYETTVPESTPIGTTIFRNILAQDKDAGVNGLVEYFLIDSPKNLLHSNDTANVADGNGVFAISYPHQGQVTVAKALDYERIQRYYLTIVASDRSRNANERLSATTVLTVNIADSDDLDPSFIYRGCVNLDGACLNPEYSATVPSGQLQGVLNIHPERIQAIDLDQISAPIKYSFISGVPESYKDYFEIDEQTGIVKQKKLVDNSVTARQFDITIQAEEVTEAKRSTTARLTINVKPVDSFPPVIHASASEGFVDENSPKGTKVLDSKGNPIKLTTTDADIPEDGEQLMYTYELTTPSFIISNDGILLVNEAGLDRDAPNLSKLRFQVVAREVKGNAASSPLSITVNLNDINDNSPKLALIPPVQITAGNDRRLIAKANATDNDSGENAIISYSIHHVSNNGIKKFTIDKKNGEIEAIARLVAGERYSITVQASDIGNLYSQAIVEVTVIPGPNTKPPKFLKNIYDVQVSEGAEINSTVAVVKAEDPESDPVHYTIVSGNDLRQFSIGTESGVISVIRKLDREQITRYQLIVKADDNGGLSSSATVNIRITDINDNNPVFDESMMPFKFEIEEGKANATVGIVHATDIDEGLNAEITYSLSDEIPFTINKTTGEIRTKVALDYEKQKEYKFMVTAKDGSPDMRIGTASVTIEVKDISDELPKFTEASIEIKIPENVPDLTVATVHAKDPDTKPEITYVFKNGPSELFKIDPKSGVIKTIKGLDYEEEKIIEIIVGTAENPGRSSGDIIKVKVIVEDRNDVPPVFISIPEPITVNDDLPIGYKISSMPAVDGDGSSPSNTVRYEMVGRGKALKYFQVDPDTGDVLLRDELKKEEDTEYQVDVRAFDLGEPQLSSVASLPVYVKHVLSDPINEHETEPRTDISPIMNPESIGLAFSDDVYTISVPETTGINATLKLLQIINSKKATKNRGGFKCEITNGNDYNLFKTIIEDHSCGIMLINSLDYENKTSHEIGIKLTSTKYLVNPQKSFSHVKIIVEDQNDNVPVFKIPRSSKNGRNDTFYGTVSADADIDTPVLAIKATDADSGIFGMLKYRIYDEDEFNYISKDETPSSFFMIFEDTGIIKTQKMLSNRRIQQPFKFIVEVRDNNGNETAATGVPVNHARARIVINLISDANRMALVFADSSPKEVRRHARALEELLHEKSPNLLIEIEKFSNRRSQLTNGSIIESSDATDVWFYAIDPVTETILERNSSEIFINLMEPTAQSQINLEASGIVHATAQGITAPIELPQLPQQNPTKRFTAGLFLDEDIFPYVLIFISAVILILGTSGIIYICISWSRYKNFKQQMRNYSAPSNPPPRYDPVILNSPPSEVSLTNLKEYETQMLGMAVNEEQEDMQIDYSSKNHAYGLDNVSYIKDQGQSSPTNSDSTVVIGNTLQRNNRINLLNNINQKQQNSLNKTIEMNRNNYANPLSIDTNYKAGTTLTLGRIKSERNQIINGYADTTTLNRNNLSMAPNLTTFNTLGRTNRTQQNNFTNNNYHSTLNRNQRFHADLPITNPIFKRHQSSEMLNCETNDNVYFGGGGGNGIPAKRVIDHYAHLGYPYNIDRSEQETTTEL</sequence>
<feature type="domain" description="Cadherin" evidence="10">
    <location>
        <begin position="230"/>
        <end position="340"/>
    </location>
</feature>
<dbReference type="GO" id="GO:0034332">
    <property type="term" value="P:adherens junction organization"/>
    <property type="evidence" value="ECO:0007669"/>
    <property type="project" value="TreeGrafter"/>
</dbReference>
<dbReference type="GO" id="GO:0016339">
    <property type="term" value="P:calcium-dependent cell-cell adhesion via plasma membrane cell adhesion molecules"/>
    <property type="evidence" value="ECO:0007669"/>
    <property type="project" value="TreeGrafter"/>
</dbReference>
<reference evidence="11" key="1">
    <citation type="submission" date="2021-03" db="EMBL/GenBank/DDBJ databases">
        <title>Chromosome level genome of the anhydrobiotic midge Polypedilum vanderplanki.</title>
        <authorList>
            <person name="Yoshida Y."/>
            <person name="Kikawada T."/>
            <person name="Gusev O."/>
        </authorList>
    </citation>
    <scope>NUCLEOTIDE SEQUENCE</scope>
    <source>
        <strain evidence="11">NIAS01</strain>
        <tissue evidence="11">Whole body or cell culture</tissue>
    </source>
</reference>
<dbReference type="PANTHER" id="PTHR24027:SF422">
    <property type="entry name" value="CADHERIN DOMAIN-CONTAINING PROTEIN"/>
    <property type="match status" value="1"/>
</dbReference>
<dbReference type="InterPro" id="IPR015919">
    <property type="entry name" value="Cadherin-like_sf"/>
</dbReference>
<dbReference type="CDD" id="cd11304">
    <property type="entry name" value="Cadherin_repeat"/>
    <property type="match status" value="10"/>
</dbReference>
<feature type="domain" description="Cadherin" evidence="10">
    <location>
        <begin position="37"/>
        <end position="93"/>
    </location>
</feature>
<dbReference type="Gene3D" id="2.60.40.60">
    <property type="entry name" value="Cadherins"/>
    <property type="match status" value="11"/>
</dbReference>
<dbReference type="InterPro" id="IPR020894">
    <property type="entry name" value="Cadherin_CS"/>
</dbReference>
<evidence type="ECO:0000313" key="12">
    <source>
        <dbReference type="Proteomes" id="UP001107558"/>
    </source>
</evidence>
<keyword evidence="2 9" id="KW-0812">Transmembrane</keyword>
<dbReference type="FunFam" id="2.60.40.60:FF:000356">
    <property type="entry name" value="Protocadherin 15"/>
    <property type="match status" value="1"/>
</dbReference>
<dbReference type="FunFam" id="2.60.40.60:FF:000020">
    <property type="entry name" value="Dachsous cadherin-related 1b"/>
    <property type="match status" value="1"/>
</dbReference>
<evidence type="ECO:0000256" key="5">
    <source>
        <dbReference type="ARBA" id="ARBA00022837"/>
    </source>
</evidence>
<dbReference type="GO" id="GO:0007043">
    <property type="term" value="P:cell-cell junction assembly"/>
    <property type="evidence" value="ECO:0007669"/>
    <property type="project" value="TreeGrafter"/>
</dbReference>
<dbReference type="PROSITE" id="PS00232">
    <property type="entry name" value="CADHERIN_1"/>
    <property type="match status" value="4"/>
</dbReference>
<comment type="caution">
    <text evidence="11">The sequence shown here is derived from an EMBL/GenBank/DDBJ whole genome shotgun (WGS) entry which is preliminary data.</text>
</comment>
<keyword evidence="12" id="KW-1185">Reference proteome</keyword>
<protein>
    <recommendedName>
        <fullName evidence="10">Cadherin domain-containing protein</fullName>
    </recommendedName>
</protein>
<feature type="domain" description="Cadherin" evidence="10">
    <location>
        <begin position="470"/>
        <end position="555"/>
    </location>
</feature>
<feature type="domain" description="Cadherin" evidence="10">
    <location>
        <begin position="658"/>
        <end position="758"/>
    </location>
</feature>
<evidence type="ECO:0000313" key="11">
    <source>
        <dbReference type="EMBL" id="KAG5670886.1"/>
    </source>
</evidence>
<keyword evidence="7 9" id="KW-0472">Membrane</keyword>
<dbReference type="GO" id="GO:0044331">
    <property type="term" value="P:cell-cell adhesion mediated by cadherin"/>
    <property type="evidence" value="ECO:0007669"/>
    <property type="project" value="TreeGrafter"/>
</dbReference>
<dbReference type="Proteomes" id="UP001107558">
    <property type="component" value="Chromosome 3"/>
</dbReference>
<name>A0A9J6BN98_POLVA</name>
<dbReference type="GO" id="GO:0016477">
    <property type="term" value="P:cell migration"/>
    <property type="evidence" value="ECO:0007669"/>
    <property type="project" value="TreeGrafter"/>
</dbReference>
<dbReference type="GO" id="GO:0005912">
    <property type="term" value="C:adherens junction"/>
    <property type="evidence" value="ECO:0007669"/>
    <property type="project" value="TreeGrafter"/>
</dbReference>
<dbReference type="GO" id="GO:0000902">
    <property type="term" value="P:cell morphogenesis"/>
    <property type="evidence" value="ECO:0007669"/>
    <property type="project" value="TreeGrafter"/>
</dbReference>
<evidence type="ECO:0000256" key="4">
    <source>
        <dbReference type="ARBA" id="ARBA00022737"/>
    </source>
</evidence>
<dbReference type="PROSITE" id="PS50268">
    <property type="entry name" value="CADHERIN_2"/>
    <property type="match status" value="11"/>
</dbReference>
<feature type="domain" description="Cadherin" evidence="10">
    <location>
        <begin position="759"/>
        <end position="859"/>
    </location>
</feature>
<keyword evidence="6 9" id="KW-1133">Transmembrane helix</keyword>
<gene>
    <name evidence="11" type="ORF">PVAND_001118</name>
</gene>
<dbReference type="GO" id="GO:0060429">
    <property type="term" value="P:epithelium development"/>
    <property type="evidence" value="ECO:0007669"/>
    <property type="project" value="UniProtKB-ARBA"/>
</dbReference>
<dbReference type="Pfam" id="PF00028">
    <property type="entry name" value="Cadherin"/>
    <property type="match status" value="6"/>
</dbReference>
<keyword evidence="4" id="KW-0677">Repeat</keyword>
<dbReference type="GO" id="GO:0008013">
    <property type="term" value="F:beta-catenin binding"/>
    <property type="evidence" value="ECO:0007669"/>
    <property type="project" value="TreeGrafter"/>
</dbReference>
<organism evidence="11 12">
    <name type="scientific">Polypedilum vanderplanki</name>
    <name type="common">Sleeping chironomid midge</name>
    <dbReference type="NCBI Taxonomy" id="319348"/>
    <lineage>
        <taxon>Eukaryota</taxon>
        <taxon>Metazoa</taxon>
        <taxon>Ecdysozoa</taxon>
        <taxon>Arthropoda</taxon>
        <taxon>Hexapoda</taxon>
        <taxon>Insecta</taxon>
        <taxon>Pterygota</taxon>
        <taxon>Neoptera</taxon>
        <taxon>Endopterygota</taxon>
        <taxon>Diptera</taxon>
        <taxon>Nematocera</taxon>
        <taxon>Chironomoidea</taxon>
        <taxon>Chironomidae</taxon>
        <taxon>Chironominae</taxon>
        <taxon>Polypedilum</taxon>
        <taxon>Polypedilum</taxon>
    </lineage>
</organism>
<evidence type="ECO:0000256" key="8">
    <source>
        <dbReference type="PROSITE-ProRule" id="PRU00043"/>
    </source>
</evidence>
<dbReference type="GO" id="GO:0007156">
    <property type="term" value="P:homophilic cell adhesion via plasma membrane adhesion molecules"/>
    <property type="evidence" value="ECO:0007669"/>
    <property type="project" value="InterPro"/>
</dbReference>